<reference evidence="2 3" key="1">
    <citation type="journal article" date="2008" name="Chem. Biol. Interact.">
        <title>Extending the Bacillus cereus group genomics to putative food-borne pathogens of different toxicity.</title>
        <authorList>
            <person name="Lapidus A."/>
            <person name="Goltsman E."/>
            <person name="Auger S."/>
            <person name="Galleron N."/>
            <person name="Segurens B."/>
            <person name="Dossat C."/>
            <person name="Land M.L."/>
            <person name="Broussolle V."/>
            <person name="Brillard J."/>
            <person name="Guinebretiere M.H."/>
            <person name="Sanchis V."/>
            <person name="Nguen-The C."/>
            <person name="Lereclus D."/>
            <person name="Richardson P."/>
            <person name="Wincker P."/>
            <person name="Weissenbach J."/>
            <person name="Ehrlich S.D."/>
            <person name="Sorokin A."/>
        </authorList>
    </citation>
    <scope>NUCLEOTIDE SEQUENCE [LARGE SCALE GENOMIC DNA]</scope>
    <source>
        <strain evidence="3">DSM 22905 / CIP 110041 / 391-98 / NVH 391-98</strain>
    </source>
</reference>
<name>A7GQ30_BACCN</name>
<proteinExistence type="predicted"/>
<dbReference type="KEGG" id="bcy:Bcer98_1957"/>
<evidence type="ECO:0000313" key="2">
    <source>
        <dbReference type="EMBL" id="ABS22238.1"/>
    </source>
</evidence>
<gene>
    <name evidence="2" type="ordered locus">Bcer98_1957</name>
</gene>
<dbReference type="PROSITE" id="PS00397">
    <property type="entry name" value="RECOMBINASES_1"/>
    <property type="match status" value="1"/>
</dbReference>
<dbReference type="EMBL" id="CP000764">
    <property type="protein sequence ID" value="ABS22238.1"/>
    <property type="molecule type" value="Genomic_DNA"/>
</dbReference>
<dbReference type="AlphaFoldDB" id="A7GQ30"/>
<keyword evidence="3" id="KW-1185">Reference proteome</keyword>
<sequence length="91" mass="10634">MLHTCYPQKTGKRYRDFNCCNGKGFKMEEKVVGYVRVSTEEQVREGLQEPLLNVAYAKLLHSIHLGYGALIGQKWLREVEWVRSMPINLMF</sequence>
<organism evidence="2 3">
    <name type="scientific">Bacillus cytotoxicus (strain DSM 22905 / CIP 110041 / 391-98 / NVH 391-98)</name>
    <dbReference type="NCBI Taxonomy" id="315749"/>
    <lineage>
        <taxon>Bacteria</taxon>
        <taxon>Bacillati</taxon>
        <taxon>Bacillota</taxon>
        <taxon>Bacilli</taxon>
        <taxon>Bacillales</taxon>
        <taxon>Bacillaceae</taxon>
        <taxon>Bacillus</taxon>
        <taxon>Bacillus cereus group</taxon>
    </lineage>
</organism>
<protein>
    <recommendedName>
        <fullName evidence="4">Resolvase/invertase-type recombinase catalytic domain-containing protein</fullName>
    </recommendedName>
</protein>
<dbReference type="HOGENOM" id="CLU_2420790_0_0_9"/>
<feature type="active site" description="O-(5'-phospho-DNA)-serine intermediate" evidence="1">
    <location>
        <position position="38"/>
    </location>
</feature>
<accession>A7GQ30</accession>
<evidence type="ECO:0008006" key="4">
    <source>
        <dbReference type="Google" id="ProtNLM"/>
    </source>
</evidence>
<dbReference type="GO" id="GO:0000150">
    <property type="term" value="F:DNA strand exchange activity"/>
    <property type="evidence" value="ECO:0007669"/>
    <property type="project" value="InterPro"/>
</dbReference>
<evidence type="ECO:0000313" key="3">
    <source>
        <dbReference type="Proteomes" id="UP000002300"/>
    </source>
</evidence>
<dbReference type="InterPro" id="IPR006118">
    <property type="entry name" value="Recombinase_CS"/>
</dbReference>
<evidence type="ECO:0000256" key="1">
    <source>
        <dbReference type="PROSITE-ProRule" id="PRU10137"/>
    </source>
</evidence>
<dbReference type="Proteomes" id="UP000002300">
    <property type="component" value="Chromosome"/>
</dbReference>